<name>A0A923LTI2_9FIRM</name>
<accession>A0A923LTI2</accession>
<dbReference type="Proteomes" id="UP000606499">
    <property type="component" value="Unassembled WGS sequence"/>
</dbReference>
<evidence type="ECO:0000313" key="1">
    <source>
        <dbReference type="EMBL" id="MBC5724854.1"/>
    </source>
</evidence>
<protein>
    <submittedName>
        <fullName evidence="1">Stage II sporulation protein P</fullName>
    </submittedName>
</protein>
<keyword evidence="2" id="KW-1185">Reference proteome</keyword>
<evidence type="ECO:0000313" key="2">
    <source>
        <dbReference type="Proteomes" id="UP000606499"/>
    </source>
</evidence>
<comment type="caution">
    <text evidence="1">The sequence shown here is derived from an EMBL/GenBank/DDBJ whole genome shotgun (WGS) entry which is preliminary data.</text>
</comment>
<dbReference type="InterPro" id="IPR010897">
    <property type="entry name" value="Spore_II_P"/>
</dbReference>
<dbReference type="RefSeq" id="WP_186949755.1">
    <property type="nucleotide sequence ID" value="NZ_JACOPL010000004.1"/>
</dbReference>
<dbReference type="AlphaFoldDB" id="A0A923LTI2"/>
<sequence>MRRRRHKHQRRGGIQLSAAVALCLAVSLLMFARAGGEELAQQALDRLAGNTGFIARAVSLELGFFPETTEVFAPRTAAAARDEQASDPIAESAYIPLEEENDAPVLHAADKAATVTINNETSYEVDVSSCLAANTSIRDNGEGPQVLIVHTHGSESYTPDAAFPYTPTETERTTDTKYNVVRVGDELQKVLEANGVQAVHIRDIFDSPAYSGSYDRSLAAIEEALTEYPSIQIVIDVHRDSILTDDGRAYKTSCTIDGEEMAQLMFVVGTDDGGLNHPDWRDNLNYVASLQYKLNRTYPGLMRPVNLRTQRFNQHARPGSMLVEVGSSGNTMPEALAAIRLFGKTLAEDLTGA</sequence>
<dbReference type="Pfam" id="PF07454">
    <property type="entry name" value="SpoIIP"/>
    <property type="match status" value="1"/>
</dbReference>
<gene>
    <name evidence="1" type="ORF">H8S45_05205</name>
</gene>
<dbReference type="EMBL" id="JACOPL010000004">
    <property type="protein sequence ID" value="MBC5724854.1"/>
    <property type="molecule type" value="Genomic_DNA"/>
</dbReference>
<dbReference type="NCBIfam" id="TIGR02867">
    <property type="entry name" value="spore_II_P"/>
    <property type="match status" value="1"/>
</dbReference>
<proteinExistence type="predicted"/>
<organism evidence="1 2">
    <name type="scientific">Agathobaculum faecis</name>
    <dbReference type="NCBI Taxonomy" id="2763013"/>
    <lineage>
        <taxon>Bacteria</taxon>
        <taxon>Bacillati</taxon>
        <taxon>Bacillota</taxon>
        <taxon>Clostridia</taxon>
        <taxon>Eubacteriales</taxon>
        <taxon>Butyricicoccaceae</taxon>
        <taxon>Agathobaculum</taxon>
    </lineage>
</organism>
<reference evidence="1" key="1">
    <citation type="submission" date="2020-08" db="EMBL/GenBank/DDBJ databases">
        <title>Genome public.</title>
        <authorList>
            <person name="Liu C."/>
            <person name="Sun Q."/>
        </authorList>
    </citation>
    <scope>NUCLEOTIDE SEQUENCE</scope>
    <source>
        <strain evidence="1">NSJ-28</strain>
    </source>
</reference>